<dbReference type="PANTHER" id="PTHR36842:SF1">
    <property type="entry name" value="PROTEIN TOLB"/>
    <property type="match status" value="1"/>
</dbReference>
<dbReference type="Gene3D" id="2.120.10.30">
    <property type="entry name" value="TolB, C-terminal domain"/>
    <property type="match status" value="3"/>
</dbReference>
<dbReference type="SUPFAM" id="SSF69304">
    <property type="entry name" value="Tricorn protease N-terminal domain"/>
    <property type="match status" value="1"/>
</dbReference>
<keyword evidence="2" id="KW-0472">Membrane</keyword>
<evidence type="ECO:0008006" key="5">
    <source>
        <dbReference type="Google" id="ProtNLM"/>
    </source>
</evidence>
<proteinExistence type="inferred from homology"/>
<dbReference type="Gene3D" id="1.25.40.10">
    <property type="entry name" value="Tetratricopeptide repeat domain"/>
    <property type="match status" value="1"/>
</dbReference>
<dbReference type="AlphaFoldDB" id="A0A0S8JUH9"/>
<dbReference type="Proteomes" id="UP000050975">
    <property type="component" value="Unassembled WGS sequence"/>
</dbReference>
<comment type="similarity">
    <text evidence="1">Belongs to the TolB family.</text>
</comment>
<accession>A0A0S8JUH9</accession>
<feature type="transmembrane region" description="Helical" evidence="2">
    <location>
        <begin position="12"/>
        <end position="29"/>
    </location>
</feature>
<evidence type="ECO:0000256" key="2">
    <source>
        <dbReference type="SAM" id="Phobius"/>
    </source>
</evidence>
<evidence type="ECO:0000256" key="1">
    <source>
        <dbReference type="ARBA" id="ARBA00009820"/>
    </source>
</evidence>
<reference evidence="3 4" key="1">
    <citation type="journal article" date="2015" name="Microbiome">
        <title>Genomic resolution of linkages in carbon, nitrogen, and sulfur cycling among widespread estuary sediment bacteria.</title>
        <authorList>
            <person name="Baker B.J."/>
            <person name="Lazar C.S."/>
            <person name="Teske A.P."/>
            <person name="Dick G.J."/>
        </authorList>
    </citation>
    <scope>NUCLEOTIDE SEQUENCE [LARGE SCALE GENOMIC DNA]</scope>
    <source>
        <strain evidence="3">SM1_77</strain>
    </source>
</reference>
<keyword evidence="2" id="KW-0812">Transmembrane</keyword>
<dbReference type="EMBL" id="LJVE01000112">
    <property type="protein sequence ID" value="KPL13295.1"/>
    <property type="molecule type" value="Genomic_DNA"/>
</dbReference>
<dbReference type="InterPro" id="IPR011042">
    <property type="entry name" value="6-blade_b-propeller_TolB-like"/>
</dbReference>
<dbReference type="Pfam" id="PF07676">
    <property type="entry name" value="PD40"/>
    <property type="match status" value="3"/>
</dbReference>
<dbReference type="PANTHER" id="PTHR36842">
    <property type="entry name" value="PROTEIN TOLB HOMOLOG"/>
    <property type="match status" value="1"/>
</dbReference>
<evidence type="ECO:0000313" key="4">
    <source>
        <dbReference type="Proteomes" id="UP000050975"/>
    </source>
</evidence>
<dbReference type="PROSITE" id="PS51257">
    <property type="entry name" value="PROKAR_LIPOPROTEIN"/>
    <property type="match status" value="1"/>
</dbReference>
<organism evidence="3 4">
    <name type="scientific">candidate division WOR_3 bacterium SM1_77</name>
    <dbReference type="NCBI Taxonomy" id="1703778"/>
    <lineage>
        <taxon>Bacteria</taxon>
        <taxon>Bacteria division WOR-3</taxon>
    </lineage>
</organism>
<gene>
    <name evidence="3" type="ORF">AMJ74_05505</name>
</gene>
<dbReference type="SUPFAM" id="SSF48452">
    <property type="entry name" value="TPR-like"/>
    <property type="match status" value="1"/>
</dbReference>
<name>A0A0S8JUH9_UNCW3</name>
<dbReference type="InterPro" id="IPR011659">
    <property type="entry name" value="WD40"/>
</dbReference>
<protein>
    <recommendedName>
        <fullName evidence="5">DUF5050 domain-containing protein</fullName>
    </recommendedName>
</protein>
<keyword evidence="2" id="KW-1133">Transmembrane helix</keyword>
<dbReference type="InterPro" id="IPR011990">
    <property type="entry name" value="TPR-like_helical_dom_sf"/>
</dbReference>
<comment type="caution">
    <text evidence="3">The sequence shown here is derived from an EMBL/GenBank/DDBJ whole genome shotgun (WGS) entry which is preliminary data.</text>
</comment>
<sequence>MIKITDTSRTLIGVLWVAISIIMIMTGCARKSDLELGVKALSEGAYDKALKSLRIALTKDTLNPEIHYHMCLAYIHLDSAENTLSHYLELAELGSDRKDDRELRELVAVMLGLEPYPSSIIPMRRLNQFKGTFTPNGDLIALAASKRDKADIYLANLDGSDMKRVVSGGMNTDPDFSPDGDLLVYVSNRDGDEDLYLYNISKNETRKVTDNAAQDFAPSFAPEGKEVVFVSNLDNLYKWEIYAINVETGRTRRLTDNDYWDGFPRFTANGQSIVFSSKRNGSEDIYVMRRDGGAQELLFASVADDNDPTLIQEKLFFKSQMDGEWEIYQYNVRTKRLVRLTNNQWPDWNPQISNDGMKMLVSRKIKGRWVLYFINLDDPLDADFIAGEIRKRVRE</sequence>
<evidence type="ECO:0000313" key="3">
    <source>
        <dbReference type="EMBL" id="KPL13295.1"/>
    </source>
</evidence>